<reference evidence="2 3" key="1">
    <citation type="submission" date="2009-01" db="EMBL/GenBank/DDBJ databases">
        <title>Complete sequence of Clostridium cellulolyticum H10.</title>
        <authorList>
            <consortium name="US DOE Joint Genome Institute"/>
            <person name="Lucas S."/>
            <person name="Copeland A."/>
            <person name="Lapidus A."/>
            <person name="Glavina del Rio T."/>
            <person name="Dalin E."/>
            <person name="Tice H."/>
            <person name="Bruce D."/>
            <person name="Goodwin L."/>
            <person name="Pitluck S."/>
            <person name="Chertkov O."/>
            <person name="Saunders E."/>
            <person name="Brettin T."/>
            <person name="Detter J.C."/>
            <person name="Han C."/>
            <person name="Larimer F."/>
            <person name="Land M."/>
            <person name="Hauser L."/>
            <person name="Kyrpides N."/>
            <person name="Ivanova N."/>
            <person name="Zhou J."/>
            <person name="Richardson P."/>
        </authorList>
    </citation>
    <scope>NUCLEOTIDE SEQUENCE [LARGE SCALE GENOMIC DNA]</scope>
    <source>
        <strain evidence="3">ATCC 35319 / DSM 5812 / JCM 6584 / H10</strain>
    </source>
</reference>
<dbReference type="KEGG" id="cce:Ccel_0176"/>
<dbReference type="Pfam" id="PF12392">
    <property type="entry name" value="DUF3656"/>
    <property type="match status" value="1"/>
</dbReference>
<dbReference type="OrthoDB" id="9807498at2"/>
<evidence type="ECO:0000313" key="2">
    <source>
        <dbReference type="EMBL" id="ACL74564.1"/>
    </source>
</evidence>
<evidence type="ECO:0000313" key="3">
    <source>
        <dbReference type="Proteomes" id="UP000001349"/>
    </source>
</evidence>
<dbReference type="InterPro" id="IPR051454">
    <property type="entry name" value="RNA/ubiquinone_mod_enzymes"/>
</dbReference>
<feature type="domain" description="Peptidase U32 collagenase" evidence="1">
    <location>
        <begin position="400"/>
        <end position="518"/>
    </location>
</feature>
<dbReference type="EMBL" id="CP001348">
    <property type="protein sequence ID" value="ACL74564.1"/>
    <property type="molecule type" value="Genomic_DNA"/>
</dbReference>
<proteinExistence type="predicted"/>
<dbReference type="PANTHER" id="PTHR30217">
    <property type="entry name" value="PEPTIDASE U32 FAMILY"/>
    <property type="match status" value="1"/>
</dbReference>
<gene>
    <name evidence="2" type="ordered locus">Ccel_0176</name>
</gene>
<dbReference type="PROSITE" id="PS01276">
    <property type="entry name" value="PEPTIDASE_U32"/>
    <property type="match status" value="1"/>
</dbReference>
<dbReference type="Proteomes" id="UP000001349">
    <property type="component" value="Chromosome"/>
</dbReference>
<organism evidence="2 3">
    <name type="scientific">Ruminiclostridium cellulolyticum (strain ATCC 35319 / DSM 5812 / JCM 6584 / H10)</name>
    <name type="common">Clostridium cellulolyticum</name>
    <dbReference type="NCBI Taxonomy" id="394503"/>
    <lineage>
        <taxon>Bacteria</taxon>
        <taxon>Bacillati</taxon>
        <taxon>Bacillota</taxon>
        <taxon>Clostridia</taxon>
        <taxon>Eubacteriales</taxon>
        <taxon>Oscillospiraceae</taxon>
        <taxon>Ruminiclostridium</taxon>
    </lineage>
</organism>
<dbReference type="PANTHER" id="PTHR30217:SF10">
    <property type="entry name" value="23S RRNA 5-HYDROXYCYTIDINE C2501 SYNTHASE"/>
    <property type="match status" value="1"/>
</dbReference>
<name>B8I4L0_RUMCH</name>
<sequence length="835" mass="92750">MAKKIELLAPAGTYDAFLAAIENGADAVYLGGKLLNARQFAGNFDDDQLERALDYAHTRDASVFLTMNTLVLDSEMQEAVEYVAKAYENGVDAFIVQDLGLAANLKKLIPGITLHASTQMTVYSTEGINALDSLGFGRTVLARELNLEEIKKICRQTPLEIEVFVHGALCICVSGQCYMSSMIGGRSGNRGKCAQPCRLPYSIKRDSSEFDSGYLISPKDICYIDHLSDLIDAGVTSLKIEGRMKSPEYVATVVGTYRKYLDLIYEKRDLSPSISSRHKVEQEDRHKLLQSFNRGGFSKGYLLGKTGPEMMAYEKPKNWGTPLGNVVSQDRNTNSVLIKLENTLGMGDGIEIWSGSKFQESPGGIITKIVKDKKLVRKAHKGDTVWVSVIKGKVQKGSRVYKTSDKEMLEQAAATYSKAGRKSPIKASFTMKYGQVPALTLQDAYGNIVSAVGEQFPQKAINKPLTKDRILEQLKKMGSTPFNIAEITLDLDEGAVIPISELNNIRRSAGEQLEQKRILSLKKESVNFDKRTFKSISYFPGNVQKINIDTKIAAMFYDYPDGMDFGDLDVDRVYLPFTEIMGNEGLLRAKHIHETGRELYAYIPAVIRGHYTDILKKNLKNVSQTVDGFLAGSPAVFEIIREKLGNSVPVVGDYTINIINSYSLNKLKELGFTGGTLSCELNLSQITELKYPADFDTELVIYGKIPVMTSEYCPIGGSVGKCEPRKCGKLCKKGVYRLSDRKGVEFIVKSDCIDCRSTIFNSNVLFAPELSEQISRTGVNYFRLSFVDEGKKDIHNICALYRSLLEHKKTEPDMEKLIERVKASGFTKGHLQKGI</sequence>
<keyword evidence="3" id="KW-1185">Reference proteome</keyword>
<protein>
    <submittedName>
        <fullName evidence="2">Peptidase U32</fullName>
    </submittedName>
</protein>
<evidence type="ECO:0000259" key="1">
    <source>
        <dbReference type="Pfam" id="PF12392"/>
    </source>
</evidence>
<dbReference type="InterPro" id="IPR001539">
    <property type="entry name" value="Peptidase_U32"/>
</dbReference>
<dbReference type="RefSeq" id="WP_012634629.1">
    <property type="nucleotide sequence ID" value="NC_011898.1"/>
</dbReference>
<dbReference type="STRING" id="394503.Ccel_0176"/>
<dbReference type="AlphaFoldDB" id="B8I4L0"/>
<dbReference type="eggNOG" id="COG0826">
    <property type="taxonomic scope" value="Bacteria"/>
</dbReference>
<dbReference type="InterPro" id="IPR020988">
    <property type="entry name" value="Pept_U32_collagenase"/>
</dbReference>
<dbReference type="HOGENOM" id="CLU_011540_4_0_9"/>
<accession>B8I4L0</accession>
<dbReference type="Pfam" id="PF01136">
    <property type="entry name" value="Peptidase_U32"/>
    <property type="match status" value="2"/>
</dbReference>